<dbReference type="PANTHER" id="PTHR11783">
    <property type="entry name" value="SULFOTRANSFERASE SULT"/>
    <property type="match status" value="1"/>
</dbReference>
<dbReference type="HOGENOM" id="CLU_027239_1_2_1"/>
<reference evidence="5" key="3">
    <citation type="submission" date="2025-09" db="UniProtKB">
        <authorList>
            <consortium name="Ensembl"/>
        </authorList>
    </citation>
    <scope>IDENTIFICATION</scope>
</reference>
<keyword evidence="2 3" id="KW-0808">Transferase</keyword>
<dbReference type="InterPro" id="IPR000863">
    <property type="entry name" value="Sulfotransferase_dom"/>
</dbReference>
<feature type="domain" description="Sulfotransferase" evidence="4">
    <location>
        <begin position="67"/>
        <end position="316"/>
    </location>
</feature>
<evidence type="ECO:0000256" key="3">
    <source>
        <dbReference type="RuleBase" id="RU361155"/>
    </source>
</evidence>
<proteinExistence type="inferred from homology"/>
<dbReference type="STRING" id="51511.ENSCSAVP00000012234"/>
<evidence type="ECO:0000256" key="2">
    <source>
        <dbReference type="ARBA" id="ARBA00022679"/>
    </source>
</evidence>
<dbReference type="Ensembl" id="ENSCSAVT00000012376.1">
    <property type="protein sequence ID" value="ENSCSAVP00000012234.1"/>
    <property type="gene ID" value="ENSCSAVG00000007199.1"/>
</dbReference>
<organism evidence="5 6">
    <name type="scientific">Ciona savignyi</name>
    <name type="common">Pacific transparent sea squirt</name>
    <dbReference type="NCBI Taxonomy" id="51511"/>
    <lineage>
        <taxon>Eukaryota</taxon>
        <taxon>Metazoa</taxon>
        <taxon>Chordata</taxon>
        <taxon>Tunicata</taxon>
        <taxon>Ascidiacea</taxon>
        <taxon>Phlebobranchia</taxon>
        <taxon>Cionidae</taxon>
        <taxon>Ciona</taxon>
    </lineage>
</organism>
<name>H2Z3S2_CIOSA</name>
<dbReference type="Pfam" id="PF00685">
    <property type="entry name" value="Sulfotransfer_1"/>
    <property type="match status" value="1"/>
</dbReference>
<evidence type="ECO:0000313" key="6">
    <source>
        <dbReference type="Proteomes" id="UP000007875"/>
    </source>
</evidence>
<dbReference type="GO" id="GO:0008146">
    <property type="term" value="F:sulfotransferase activity"/>
    <property type="evidence" value="ECO:0007669"/>
    <property type="project" value="InterPro"/>
</dbReference>
<dbReference type="InterPro" id="IPR027417">
    <property type="entry name" value="P-loop_NTPase"/>
</dbReference>
<dbReference type="Gene3D" id="3.40.50.300">
    <property type="entry name" value="P-loop containing nucleotide triphosphate hydrolases"/>
    <property type="match status" value="1"/>
</dbReference>
<evidence type="ECO:0000313" key="5">
    <source>
        <dbReference type="Ensembl" id="ENSCSAVP00000012234.1"/>
    </source>
</evidence>
<reference evidence="6" key="1">
    <citation type="submission" date="2003-08" db="EMBL/GenBank/DDBJ databases">
        <authorList>
            <person name="Birren B."/>
            <person name="Nusbaum C."/>
            <person name="Abebe A."/>
            <person name="Abouelleil A."/>
            <person name="Adekoya E."/>
            <person name="Ait-zahra M."/>
            <person name="Allen N."/>
            <person name="Allen T."/>
            <person name="An P."/>
            <person name="Anderson M."/>
            <person name="Anderson S."/>
            <person name="Arachchi H."/>
            <person name="Armbruster J."/>
            <person name="Bachantsang P."/>
            <person name="Baldwin J."/>
            <person name="Barry A."/>
            <person name="Bayul T."/>
            <person name="Blitshsteyn B."/>
            <person name="Bloom T."/>
            <person name="Blye J."/>
            <person name="Boguslavskiy L."/>
            <person name="Borowsky M."/>
            <person name="Boukhgalter B."/>
            <person name="Brunache A."/>
            <person name="Butler J."/>
            <person name="Calixte N."/>
            <person name="Calvo S."/>
            <person name="Camarata J."/>
            <person name="Campo K."/>
            <person name="Chang J."/>
            <person name="Cheshatsang Y."/>
            <person name="Citroen M."/>
            <person name="Collymore A."/>
            <person name="Considine T."/>
            <person name="Cook A."/>
            <person name="Cooke P."/>
            <person name="Corum B."/>
            <person name="Cuomo C."/>
            <person name="David R."/>
            <person name="Dawoe T."/>
            <person name="Degray S."/>
            <person name="Dodge S."/>
            <person name="Dooley K."/>
            <person name="Dorje P."/>
            <person name="Dorjee K."/>
            <person name="Dorris L."/>
            <person name="Duffey N."/>
            <person name="Dupes A."/>
            <person name="Elkins T."/>
            <person name="Engels R."/>
            <person name="Erickson J."/>
            <person name="Farina A."/>
            <person name="Faro S."/>
            <person name="Ferreira P."/>
            <person name="Fischer H."/>
            <person name="Fitzgerald M."/>
            <person name="Foley K."/>
            <person name="Gage D."/>
            <person name="Galagan J."/>
            <person name="Gearin G."/>
            <person name="Gnerre S."/>
            <person name="Gnirke A."/>
            <person name="Goyette A."/>
            <person name="Graham J."/>
            <person name="Grandbois E."/>
            <person name="Gyaltsen K."/>
            <person name="Hafez N."/>
            <person name="Hagopian D."/>
            <person name="Hagos B."/>
            <person name="Hall J."/>
            <person name="Hatcher B."/>
            <person name="Heller A."/>
            <person name="Higgins H."/>
            <person name="Honan T."/>
            <person name="Horn A."/>
            <person name="Houde N."/>
            <person name="Hughes L."/>
            <person name="Hulme W."/>
            <person name="Husby E."/>
            <person name="Iliev I."/>
            <person name="Jaffe D."/>
            <person name="Jones C."/>
            <person name="Kamal M."/>
            <person name="Kamat A."/>
            <person name="Kamvysselis M."/>
            <person name="Karlsson E."/>
            <person name="Kells C."/>
            <person name="Kieu A."/>
            <person name="Kisner P."/>
            <person name="Kodira C."/>
            <person name="Kulbokas E."/>
            <person name="Labutti K."/>
            <person name="Lama D."/>
            <person name="Landers T."/>
            <person name="Leger J."/>
            <person name="Levine S."/>
            <person name="Lewis D."/>
            <person name="Lewis T."/>
            <person name="Lindblad-toh K."/>
            <person name="Liu X."/>
            <person name="Lokyitsang T."/>
            <person name="Lokyitsang Y."/>
            <person name="Lucien O."/>
            <person name="Lui A."/>
            <person name="Ma L.J."/>
            <person name="Mabbitt R."/>
            <person name="Macdonald J."/>
            <person name="Maclean C."/>
            <person name="Major J."/>
            <person name="Manning J."/>
            <person name="Marabella R."/>
            <person name="Maru K."/>
            <person name="Matthews C."/>
            <person name="Mauceli E."/>
            <person name="Mccarthy M."/>
            <person name="Mcdonough S."/>
            <person name="Mcghee T."/>
            <person name="Meldrim J."/>
            <person name="Meneus L."/>
            <person name="Mesirov J."/>
            <person name="Mihalev A."/>
            <person name="Mihova T."/>
            <person name="Mikkelsen T."/>
            <person name="Mlenga V."/>
            <person name="Moru K."/>
            <person name="Mozes J."/>
            <person name="Mulrain L."/>
            <person name="Munson G."/>
            <person name="Naylor J."/>
            <person name="Newes C."/>
            <person name="Nguyen C."/>
            <person name="Nguyen N."/>
            <person name="Nguyen T."/>
            <person name="Nicol R."/>
            <person name="Nielsen C."/>
            <person name="Nizzari M."/>
            <person name="Norbu C."/>
            <person name="Norbu N."/>
            <person name="O'donnell P."/>
            <person name="Okoawo O."/>
            <person name="O'leary S."/>
            <person name="Omotosho B."/>
            <person name="O'neill K."/>
            <person name="Osman S."/>
            <person name="Parker S."/>
            <person name="Perrin D."/>
            <person name="Phunkhang P."/>
            <person name="Piqani B."/>
            <person name="Purcell S."/>
            <person name="Rachupka T."/>
            <person name="Ramasamy U."/>
            <person name="Rameau R."/>
            <person name="Ray V."/>
            <person name="Raymond C."/>
            <person name="Retta R."/>
            <person name="Richardson S."/>
            <person name="Rise C."/>
            <person name="Rodriguez J."/>
            <person name="Rogers J."/>
            <person name="Rogov P."/>
            <person name="Rutman M."/>
            <person name="Schupbach R."/>
            <person name="Seaman C."/>
            <person name="Settipalli S."/>
            <person name="Sharpe T."/>
            <person name="Sheridan J."/>
            <person name="Sherpa N."/>
            <person name="Shi J."/>
            <person name="Smirnov S."/>
            <person name="Smith C."/>
            <person name="Sougnez C."/>
            <person name="Spencer B."/>
            <person name="Stalker J."/>
            <person name="Stange-thomann N."/>
            <person name="Stavropoulos S."/>
            <person name="Stetson K."/>
            <person name="Stone C."/>
            <person name="Stone S."/>
            <person name="Stubbs M."/>
            <person name="Talamas J."/>
            <person name="Tchuinga P."/>
            <person name="Tenzing P."/>
            <person name="Tesfaye S."/>
            <person name="Theodore J."/>
            <person name="Thoulutsang Y."/>
            <person name="Topham K."/>
            <person name="Towey S."/>
            <person name="Tsamla T."/>
            <person name="Tsomo N."/>
            <person name="Vallee D."/>
            <person name="Vassiliev H."/>
            <person name="Venkataraman V."/>
            <person name="Vinson J."/>
            <person name="Vo A."/>
            <person name="Wade C."/>
            <person name="Wang S."/>
            <person name="Wangchuk T."/>
            <person name="Wangdi T."/>
            <person name="Whittaker C."/>
            <person name="Wilkinson J."/>
            <person name="Wu Y."/>
            <person name="Wyman D."/>
            <person name="Yadav S."/>
            <person name="Yang S."/>
            <person name="Yang X."/>
            <person name="Yeager S."/>
            <person name="Yee E."/>
            <person name="Young G."/>
            <person name="Zainoun J."/>
            <person name="Zembeck L."/>
            <person name="Zimmer A."/>
            <person name="Zody M."/>
            <person name="Lander E."/>
        </authorList>
    </citation>
    <scope>NUCLEOTIDE SEQUENCE [LARGE SCALE GENOMIC DNA]</scope>
</reference>
<evidence type="ECO:0000256" key="1">
    <source>
        <dbReference type="ARBA" id="ARBA00005771"/>
    </source>
</evidence>
<dbReference type="GeneTree" id="ENSGT00940000163815"/>
<sequence length="324" mass="38471">MNNNNILQALRKIVKEDDVPDFTPLERKFQEMRSNPKVTEWGPYRVFLPGFDLNLAKWVYENWTPRKDDVLVASFRKTGTTWMRRILSYIFYKDEPNLLGLCKTLTMPHIYLETGFEWKFDFLDNLPLSRRILATHLPAELVNLEKIRNVGTKVIYMIRNPKDQAVSWCHFAPRTSNCSDALSEMYPKDWNNFLRSYMAGEQLLVSKRGEWYPDHILSWHNRHEENVMLVHYEVLKREFKPTIKRVADFLSTKLSDDDLERIERETSFDSMKIQAQHDERKCNMYRRGMVGDWKNHFTVAQSEQMDSLIANKLAGTDINFVYEL</sequence>
<accession>H2Z3S2</accession>
<keyword evidence="6" id="KW-1185">Reference proteome</keyword>
<dbReference type="AlphaFoldDB" id="H2Z3S2"/>
<dbReference type="EC" id="2.8.2.-" evidence="3"/>
<dbReference type="eggNOG" id="KOG1584">
    <property type="taxonomic scope" value="Eukaryota"/>
</dbReference>
<dbReference type="Proteomes" id="UP000007875">
    <property type="component" value="Unassembled WGS sequence"/>
</dbReference>
<comment type="similarity">
    <text evidence="1 3">Belongs to the sulfotransferase 1 family.</text>
</comment>
<dbReference type="SUPFAM" id="SSF52540">
    <property type="entry name" value="P-loop containing nucleoside triphosphate hydrolases"/>
    <property type="match status" value="1"/>
</dbReference>
<dbReference type="InParanoid" id="H2Z3S2"/>
<reference evidence="5" key="2">
    <citation type="submission" date="2025-08" db="UniProtKB">
        <authorList>
            <consortium name="Ensembl"/>
        </authorList>
    </citation>
    <scope>IDENTIFICATION</scope>
</reference>
<evidence type="ECO:0000259" key="4">
    <source>
        <dbReference type="Pfam" id="PF00685"/>
    </source>
</evidence>
<protein>
    <recommendedName>
        <fullName evidence="3">Sulfotransferase</fullName>
        <ecNumber evidence="3">2.8.2.-</ecNumber>
    </recommendedName>
</protein>